<dbReference type="Pfam" id="PF13672">
    <property type="entry name" value="PP2C_2"/>
    <property type="match status" value="1"/>
</dbReference>
<evidence type="ECO:0000313" key="4">
    <source>
        <dbReference type="Proteomes" id="UP000595053"/>
    </source>
</evidence>
<dbReference type="InterPro" id="IPR001932">
    <property type="entry name" value="PPM-type_phosphatase-like_dom"/>
</dbReference>
<organism evidence="3 4">
    <name type="scientific">Trueperella pecoris</name>
    <dbReference type="NCBI Taxonomy" id="2733571"/>
    <lineage>
        <taxon>Bacteria</taxon>
        <taxon>Bacillati</taxon>
        <taxon>Actinomycetota</taxon>
        <taxon>Actinomycetes</taxon>
        <taxon>Actinomycetales</taxon>
        <taxon>Actinomycetaceae</taxon>
        <taxon>Trueperella</taxon>
    </lineage>
</organism>
<dbReference type="PANTHER" id="PTHR47992">
    <property type="entry name" value="PROTEIN PHOSPHATASE"/>
    <property type="match status" value="1"/>
</dbReference>
<dbReference type="GO" id="GO:0004722">
    <property type="term" value="F:protein serine/threonine phosphatase activity"/>
    <property type="evidence" value="ECO:0007669"/>
    <property type="project" value="InterPro"/>
</dbReference>
<dbReference type="EMBL" id="CP063213">
    <property type="protein sequence ID" value="QOR45682.1"/>
    <property type="molecule type" value="Genomic_DNA"/>
</dbReference>
<feature type="region of interest" description="Disordered" evidence="1">
    <location>
        <begin position="420"/>
        <end position="473"/>
    </location>
</feature>
<feature type="compositionally biased region" description="Low complexity" evidence="1">
    <location>
        <begin position="426"/>
        <end position="454"/>
    </location>
</feature>
<evidence type="ECO:0000256" key="1">
    <source>
        <dbReference type="SAM" id="MobiDB-lite"/>
    </source>
</evidence>
<dbReference type="PROSITE" id="PS51746">
    <property type="entry name" value="PPM_2"/>
    <property type="match status" value="1"/>
</dbReference>
<dbReference type="AlphaFoldDB" id="A0A7M1QU66"/>
<sequence length="473" mass="49782">MGGKRAHLRAHPPDQWHAGDHWQNYVGVASVTISFRYSAASDVGLIRKSNQDAGYASTNLLVLADGMGGAAGGDVASSIAVAHLAQIDDVHQAEDLLPLLTDTLEAAHAELIQCAQDSPALAGLGTTCIAILRASNKLGMVHVGDSRAYLLRGDSFTQITHDHTLVQYLVDTGELTPEEAENHPKRNVIMRNIGDSPEPLEIDKSIREAIPGDRWLLCSDGLFGVVSKERIAKTLRDFSDLDACAQRLVDLALAAGAPDNVTVVLADVASNDAVSPAPPVIVGSAAIDAQKPTRGSDSAAGKMAALRRREPDAEDVEERRGPSPWARVAAIGALIALVGGGVFASYAWSQTQYFVAESAGKIAIFKGVPQDVGPLKLSSLYETSDVEVADLSAVARERIGEPITRASLAEARKVVSDLSAQKRVLPTEPTTEPTDGPSAFPTTSTASPSPDAPALQNTPIPLPTDPTTAKDVQ</sequence>
<feature type="domain" description="PPM-type phosphatase" evidence="2">
    <location>
        <begin position="36"/>
        <end position="268"/>
    </location>
</feature>
<evidence type="ECO:0000259" key="2">
    <source>
        <dbReference type="PROSITE" id="PS51746"/>
    </source>
</evidence>
<dbReference type="InterPro" id="IPR015655">
    <property type="entry name" value="PP2C"/>
</dbReference>
<feature type="region of interest" description="Disordered" evidence="1">
    <location>
        <begin position="291"/>
        <end position="321"/>
    </location>
</feature>
<dbReference type="InterPro" id="IPR036457">
    <property type="entry name" value="PPM-type-like_dom_sf"/>
</dbReference>
<evidence type="ECO:0000313" key="3">
    <source>
        <dbReference type="EMBL" id="QOR45682.1"/>
    </source>
</evidence>
<dbReference type="Proteomes" id="UP000595053">
    <property type="component" value="Chromosome"/>
</dbReference>
<keyword evidence="4" id="KW-1185">Reference proteome</keyword>
<dbReference type="CDD" id="cd00143">
    <property type="entry name" value="PP2Cc"/>
    <property type="match status" value="1"/>
</dbReference>
<accession>A0A7M1QU66</accession>
<feature type="compositionally biased region" description="Basic and acidic residues" evidence="1">
    <location>
        <begin position="307"/>
        <end position="321"/>
    </location>
</feature>
<dbReference type="SMART" id="SM00331">
    <property type="entry name" value="PP2C_SIG"/>
    <property type="match status" value="1"/>
</dbReference>
<reference evidence="3 4" key="1">
    <citation type="submission" date="2020-10" db="EMBL/GenBank/DDBJ databases">
        <title>Trueperella pecoris sp. nov. isolated from bovine and porcine specimens.</title>
        <authorList>
            <person name="Schoenecker L."/>
            <person name="Schnydrig P."/>
            <person name="Brodard I."/>
            <person name="Thomann A."/>
            <person name="Hemphill A."/>
            <person name="Rodriguez-Campos S."/>
            <person name="Perreten V."/>
            <person name="Jores J."/>
            <person name="Kittl S."/>
        </authorList>
    </citation>
    <scope>NUCLEOTIDE SEQUENCE [LARGE SCALE GENOMIC DNA]</scope>
    <source>
        <strain evidence="3 4">15A0121</strain>
    </source>
</reference>
<proteinExistence type="predicted"/>
<protein>
    <submittedName>
        <fullName evidence="3">Serine/threonine-protein phosphatase</fullName>
    </submittedName>
</protein>
<dbReference type="Gene3D" id="3.60.40.10">
    <property type="entry name" value="PPM-type phosphatase domain"/>
    <property type="match status" value="1"/>
</dbReference>
<gene>
    <name evidence="3" type="ORF">INS88_00110</name>
</gene>
<dbReference type="SUPFAM" id="SSF81606">
    <property type="entry name" value="PP2C-like"/>
    <property type="match status" value="1"/>
</dbReference>
<dbReference type="SMART" id="SM00332">
    <property type="entry name" value="PP2Cc"/>
    <property type="match status" value="1"/>
</dbReference>
<name>A0A7M1QU66_9ACTO</name>